<organism evidence="2 3">
    <name type="scientific">Candidatus Daviesbacteria bacterium RIFCSPHIGHO2_02_FULL_43_12</name>
    <dbReference type="NCBI Taxonomy" id="1797776"/>
    <lineage>
        <taxon>Bacteria</taxon>
        <taxon>Candidatus Daviesiibacteriota</taxon>
    </lineage>
</organism>
<accession>A0A1F5KLQ3</accession>
<feature type="region of interest" description="Disordered" evidence="1">
    <location>
        <begin position="192"/>
        <end position="215"/>
    </location>
</feature>
<evidence type="ECO:0000256" key="1">
    <source>
        <dbReference type="SAM" id="MobiDB-lite"/>
    </source>
</evidence>
<comment type="caution">
    <text evidence="2">The sequence shown here is derived from an EMBL/GenBank/DDBJ whole genome shotgun (WGS) entry which is preliminary data.</text>
</comment>
<proteinExistence type="predicted"/>
<gene>
    <name evidence="2" type="ORF">A3D25_00790</name>
</gene>
<sequence>MAIHDRSRVTPEIYTYPISVSDKLAMEVAIPEPEVTGQPFFAASWLTNVPDADGLAAVLRSIDRTANAYNPWYAAQQRNLIHNGNPANNYEISTGVFGGHQFASLVDFLWALRHGKAVMAQVAISGKVFNYALDGTQASSDHKRLFSVSGAAFDRQEIMNLFAETTGENFRPWERRVIRRRLGQTLLQAGLPNLTRPPRMGRPQPNCPPGYISYR</sequence>
<name>A0A1F5KLQ3_9BACT</name>
<dbReference type="AlphaFoldDB" id="A0A1F5KLQ3"/>
<reference evidence="2 3" key="1">
    <citation type="journal article" date="2016" name="Nat. Commun.">
        <title>Thousands of microbial genomes shed light on interconnected biogeochemical processes in an aquifer system.</title>
        <authorList>
            <person name="Anantharaman K."/>
            <person name="Brown C.T."/>
            <person name="Hug L.A."/>
            <person name="Sharon I."/>
            <person name="Castelle C.J."/>
            <person name="Probst A.J."/>
            <person name="Thomas B.C."/>
            <person name="Singh A."/>
            <person name="Wilkins M.J."/>
            <person name="Karaoz U."/>
            <person name="Brodie E.L."/>
            <person name="Williams K.H."/>
            <person name="Hubbard S.S."/>
            <person name="Banfield J.F."/>
        </authorList>
    </citation>
    <scope>NUCLEOTIDE SEQUENCE [LARGE SCALE GENOMIC DNA]</scope>
</reference>
<evidence type="ECO:0000313" key="2">
    <source>
        <dbReference type="EMBL" id="OGE41541.1"/>
    </source>
</evidence>
<protein>
    <submittedName>
        <fullName evidence="2">Uncharacterized protein</fullName>
    </submittedName>
</protein>
<dbReference type="Proteomes" id="UP000177328">
    <property type="component" value="Unassembled WGS sequence"/>
</dbReference>
<evidence type="ECO:0000313" key="3">
    <source>
        <dbReference type="Proteomes" id="UP000177328"/>
    </source>
</evidence>
<dbReference type="EMBL" id="MFDD01000001">
    <property type="protein sequence ID" value="OGE41541.1"/>
    <property type="molecule type" value="Genomic_DNA"/>
</dbReference>